<accession>A0A2W5T0B6</accession>
<organism evidence="2 3">
    <name type="scientific">Archangium gephyra</name>
    <dbReference type="NCBI Taxonomy" id="48"/>
    <lineage>
        <taxon>Bacteria</taxon>
        <taxon>Pseudomonadati</taxon>
        <taxon>Myxococcota</taxon>
        <taxon>Myxococcia</taxon>
        <taxon>Myxococcales</taxon>
        <taxon>Cystobacterineae</taxon>
        <taxon>Archangiaceae</taxon>
        <taxon>Archangium</taxon>
    </lineage>
</organism>
<comment type="caution">
    <text evidence="2">The sequence shown here is derived from an EMBL/GenBank/DDBJ whole genome shotgun (WGS) entry which is preliminary data.</text>
</comment>
<evidence type="ECO:0000313" key="3">
    <source>
        <dbReference type="Proteomes" id="UP000249061"/>
    </source>
</evidence>
<evidence type="ECO:0000256" key="1">
    <source>
        <dbReference type="SAM" id="MobiDB-lite"/>
    </source>
</evidence>
<feature type="region of interest" description="Disordered" evidence="1">
    <location>
        <begin position="88"/>
        <end position="115"/>
    </location>
</feature>
<reference evidence="2 3" key="1">
    <citation type="submission" date="2017-08" db="EMBL/GenBank/DDBJ databases">
        <title>Infants hospitalized years apart are colonized by the same room-sourced microbial strains.</title>
        <authorList>
            <person name="Brooks B."/>
            <person name="Olm M.R."/>
            <person name="Firek B.A."/>
            <person name="Baker R."/>
            <person name="Thomas B.C."/>
            <person name="Morowitz M.J."/>
            <person name="Banfield J.F."/>
        </authorList>
    </citation>
    <scope>NUCLEOTIDE SEQUENCE [LARGE SCALE GENOMIC DNA]</scope>
    <source>
        <strain evidence="2">S2_003_000_R2_14</strain>
    </source>
</reference>
<name>A0A2W5T0B6_9BACT</name>
<protein>
    <submittedName>
        <fullName evidence="2">Uncharacterized protein</fullName>
    </submittedName>
</protein>
<dbReference type="Proteomes" id="UP000249061">
    <property type="component" value="Unassembled WGS sequence"/>
</dbReference>
<evidence type="ECO:0000313" key="2">
    <source>
        <dbReference type="EMBL" id="PZR06273.1"/>
    </source>
</evidence>
<gene>
    <name evidence="2" type="ORF">DI536_30520</name>
</gene>
<proteinExistence type="predicted"/>
<dbReference type="EMBL" id="QFQP01000039">
    <property type="protein sequence ID" value="PZR06273.1"/>
    <property type="molecule type" value="Genomic_DNA"/>
</dbReference>
<dbReference type="AlphaFoldDB" id="A0A2W5T0B6"/>
<sequence>MLLLVMLSSCAASRVVTVADGAYSQRDYLKTAYETLQNSDTDTEGHRIRAQLATRAALQSLDDGELGRSVPFEGPPSMAVARELLQRVTPSPTDGSPAAENTRRALGELNAALGP</sequence>